<dbReference type="PANTHER" id="PTHR23517">
    <property type="entry name" value="RESISTANCE PROTEIN MDTM, PUTATIVE-RELATED-RELATED"/>
    <property type="match status" value="1"/>
</dbReference>
<dbReference type="RefSeq" id="WP_286343697.1">
    <property type="nucleotide sequence ID" value="NZ_AP027732.1"/>
</dbReference>
<comment type="subcellular location">
    <subcellularLocation>
        <location evidence="1">Cell membrane</location>
        <topology evidence="1">Multi-pass membrane protein</topology>
    </subcellularLocation>
</comment>
<gene>
    <name evidence="9" type="ORF">GCM10025867_30020</name>
</gene>
<feature type="transmembrane region" description="Helical" evidence="7">
    <location>
        <begin position="166"/>
        <end position="187"/>
    </location>
</feature>
<dbReference type="PROSITE" id="PS50850">
    <property type="entry name" value="MFS"/>
    <property type="match status" value="1"/>
</dbReference>
<keyword evidence="4 7" id="KW-0812">Transmembrane</keyword>
<protein>
    <submittedName>
        <fullName evidence="9">MFS transporter</fullName>
    </submittedName>
</protein>
<dbReference type="InterPro" id="IPR005829">
    <property type="entry name" value="Sugar_transporter_CS"/>
</dbReference>
<dbReference type="Pfam" id="PF07690">
    <property type="entry name" value="MFS_1"/>
    <property type="match status" value="1"/>
</dbReference>
<evidence type="ECO:0000256" key="5">
    <source>
        <dbReference type="ARBA" id="ARBA00022989"/>
    </source>
</evidence>
<feature type="transmembrane region" description="Helical" evidence="7">
    <location>
        <begin position="248"/>
        <end position="269"/>
    </location>
</feature>
<evidence type="ECO:0000256" key="3">
    <source>
        <dbReference type="ARBA" id="ARBA00022475"/>
    </source>
</evidence>
<feature type="transmembrane region" description="Helical" evidence="7">
    <location>
        <begin position="281"/>
        <end position="300"/>
    </location>
</feature>
<keyword evidence="2" id="KW-0813">Transport</keyword>
<keyword evidence="5 7" id="KW-1133">Transmembrane helix</keyword>
<dbReference type="InterPro" id="IPR020846">
    <property type="entry name" value="MFS_dom"/>
</dbReference>
<feature type="transmembrane region" description="Helical" evidence="7">
    <location>
        <begin position="48"/>
        <end position="66"/>
    </location>
</feature>
<evidence type="ECO:0000256" key="2">
    <source>
        <dbReference type="ARBA" id="ARBA00022448"/>
    </source>
</evidence>
<feature type="transmembrane region" description="Helical" evidence="7">
    <location>
        <begin position="365"/>
        <end position="388"/>
    </location>
</feature>
<keyword evidence="3" id="KW-1003">Cell membrane</keyword>
<dbReference type="Proteomes" id="UP001321486">
    <property type="component" value="Chromosome"/>
</dbReference>
<dbReference type="SUPFAM" id="SSF103473">
    <property type="entry name" value="MFS general substrate transporter"/>
    <property type="match status" value="1"/>
</dbReference>
<dbReference type="InterPro" id="IPR036259">
    <property type="entry name" value="MFS_trans_sf"/>
</dbReference>
<evidence type="ECO:0000256" key="1">
    <source>
        <dbReference type="ARBA" id="ARBA00004651"/>
    </source>
</evidence>
<accession>A0ABN6Y485</accession>
<feature type="transmembrane region" description="Helical" evidence="7">
    <location>
        <begin position="213"/>
        <end position="236"/>
    </location>
</feature>
<dbReference type="Gene3D" id="1.20.1250.20">
    <property type="entry name" value="MFS general substrate transporter like domains"/>
    <property type="match status" value="1"/>
</dbReference>
<sequence>MQKTVSPRAWLRVAPAVTALAWGGNHFIPLMLMYRAIDGYNQLQVDLFLAIYVIGIVPGFLVAGAWSDRFGRKRILLAGLPIGIAASIVLALFSDSIAGMCVGRFLSGVSVAVAMVVGSSWIKELSTASGDGGAGAKRSSIALSLGFGGGAGVAGVLAQWGPAPTVSPYLVQILACVVAFVALLSAVETREPDPAITSLRGDIRIPIALRSRFFRGVLPVAPWIFGASALAFAVGPSLVTHRTGSLEVAFATLATVITLGVGTTVQLLFTPIDRLLRGRSATVGVIFAALGALLLIPAALESNVVAVLIAAPVFGAGYGICMVAGLTAIQSMADANDLAGVTAVFYAISYSGFFLPMILAALVPIFGSTVVLVAVAVVCLTCAGVSLTTRRIVARQPKTA</sequence>
<feature type="domain" description="Major facilitator superfamily (MFS) profile" evidence="8">
    <location>
        <begin position="1"/>
        <end position="391"/>
    </location>
</feature>
<dbReference type="InterPro" id="IPR050171">
    <property type="entry name" value="MFS_Transporters"/>
</dbReference>
<dbReference type="PANTHER" id="PTHR23517:SF3">
    <property type="entry name" value="INTEGRAL MEMBRANE TRANSPORT PROTEIN"/>
    <property type="match status" value="1"/>
</dbReference>
<feature type="transmembrane region" description="Helical" evidence="7">
    <location>
        <begin position="9"/>
        <end position="28"/>
    </location>
</feature>
<name>A0ABN6Y485_9MICO</name>
<dbReference type="PROSITE" id="PS00216">
    <property type="entry name" value="SUGAR_TRANSPORT_1"/>
    <property type="match status" value="1"/>
</dbReference>
<feature type="transmembrane region" description="Helical" evidence="7">
    <location>
        <begin position="105"/>
        <end position="122"/>
    </location>
</feature>
<evidence type="ECO:0000256" key="4">
    <source>
        <dbReference type="ARBA" id="ARBA00022692"/>
    </source>
</evidence>
<organism evidence="9 10">
    <name type="scientific">Frondihabitans sucicola</name>
    <dbReference type="NCBI Taxonomy" id="1268041"/>
    <lineage>
        <taxon>Bacteria</taxon>
        <taxon>Bacillati</taxon>
        <taxon>Actinomycetota</taxon>
        <taxon>Actinomycetes</taxon>
        <taxon>Micrococcales</taxon>
        <taxon>Microbacteriaceae</taxon>
        <taxon>Frondihabitans</taxon>
    </lineage>
</organism>
<keyword evidence="6 7" id="KW-0472">Membrane</keyword>
<feature type="transmembrane region" description="Helical" evidence="7">
    <location>
        <begin position="75"/>
        <end position="93"/>
    </location>
</feature>
<keyword evidence="10" id="KW-1185">Reference proteome</keyword>
<evidence type="ECO:0000313" key="9">
    <source>
        <dbReference type="EMBL" id="BDZ50761.1"/>
    </source>
</evidence>
<dbReference type="InterPro" id="IPR011701">
    <property type="entry name" value="MFS"/>
</dbReference>
<reference evidence="10" key="1">
    <citation type="journal article" date="2019" name="Int. J. Syst. Evol. Microbiol.">
        <title>The Global Catalogue of Microorganisms (GCM) 10K type strain sequencing project: providing services to taxonomists for standard genome sequencing and annotation.</title>
        <authorList>
            <consortium name="The Broad Institute Genomics Platform"/>
            <consortium name="The Broad Institute Genome Sequencing Center for Infectious Disease"/>
            <person name="Wu L."/>
            <person name="Ma J."/>
        </authorList>
    </citation>
    <scope>NUCLEOTIDE SEQUENCE [LARGE SCALE GENOMIC DNA]</scope>
    <source>
        <strain evidence="10">NBRC 108728</strain>
    </source>
</reference>
<feature type="transmembrane region" description="Helical" evidence="7">
    <location>
        <begin position="338"/>
        <end position="359"/>
    </location>
</feature>
<proteinExistence type="predicted"/>
<evidence type="ECO:0000313" key="10">
    <source>
        <dbReference type="Proteomes" id="UP001321486"/>
    </source>
</evidence>
<evidence type="ECO:0000259" key="8">
    <source>
        <dbReference type="PROSITE" id="PS50850"/>
    </source>
</evidence>
<feature type="transmembrane region" description="Helical" evidence="7">
    <location>
        <begin position="142"/>
        <end position="160"/>
    </location>
</feature>
<feature type="transmembrane region" description="Helical" evidence="7">
    <location>
        <begin position="306"/>
        <end position="326"/>
    </location>
</feature>
<evidence type="ECO:0000256" key="7">
    <source>
        <dbReference type="SAM" id="Phobius"/>
    </source>
</evidence>
<dbReference type="EMBL" id="AP027732">
    <property type="protein sequence ID" value="BDZ50761.1"/>
    <property type="molecule type" value="Genomic_DNA"/>
</dbReference>
<evidence type="ECO:0000256" key="6">
    <source>
        <dbReference type="ARBA" id="ARBA00023136"/>
    </source>
</evidence>